<comment type="caution">
    <text evidence="1">The sequence shown here is derived from an EMBL/GenBank/DDBJ whole genome shotgun (WGS) entry which is preliminary data.</text>
</comment>
<evidence type="ECO:0000313" key="1">
    <source>
        <dbReference type="EMBL" id="EGC02068.1"/>
    </source>
</evidence>
<evidence type="ECO:0000313" key="2">
    <source>
        <dbReference type="Proteomes" id="UP000004259"/>
    </source>
</evidence>
<organism evidence="1 2">
    <name type="scientific">Ruminococcus albus 8</name>
    <dbReference type="NCBI Taxonomy" id="246199"/>
    <lineage>
        <taxon>Bacteria</taxon>
        <taxon>Bacillati</taxon>
        <taxon>Bacillota</taxon>
        <taxon>Clostridia</taxon>
        <taxon>Eubacteriales</taxon>
        <taxon>Oscillospiraceae</taxon>
        <taxon>Ruminococcus</taxon>
    </lineage>
</organism>
<dbReference type="AlphaFoldDB" id="E9SF54"/>
<gene>
    <name evidence="1" type="ORF">CUS_5266</name>
</gene>
<name>E9SF54_RUMAL</name>
<dbReference type="Proteomes" id="UP000004259">
    <property type="component" value="Unassembled WGS sequence"/>
</dbReference>
<keyword evidence="2" id="KW-1185">Reference proteome</keyword>
<accession>E9SF54</accession>
<reference evidence="1 2" key="1">
    <citation type="submission" date="2011-02" db="EMBL/GenBank/DDBJ databases">
        <authorList>
            <person name="Nelson K.E."/>
            <person name="Sutton G."/>
            <person name="Torralba M."/>
            <person name="Durkin S."/>
            <person name="Harkins D."/>
            <person name="Montgomery R."/>
            <person name="Ziemer C."/>
            <person name="Klaassens E."/>
            <person name="Ocuiv P."/>
            <person name="Morrison M."/>
        </authorList>
    </citation>
    <scope>NUCLEOTIDE SEQUENCE [LARGE SCALE GENOMIC DNA]</scope>
    <source>
        <strain evidence="1 2">8</strain>
    </source>
</reference>
<dbReference type="EMBL" id="ADKM02000112">
    <property type="protein sequence ID" value="EGC02068.1"/>
    <property type="molecule type" value="Genomic_DNA"/>
</dbReference>
<dbReference type="STRING" id="246199.CUS_5266"/>
<proteinExistence type="predicted"/>
<sequence>MQCNALIYAKNAVITLSYIAVKHCFGGLYVLCMRLLPLLESAVLPFRCKRCHSSMLTFSHFSAKL</sequence>
<protein>
    <submittedName>
        <fullName evidence="1">Conserved domain protein</fullName>
    </submittedName>
</protein>